<dbReference type="PANTHER" id="PTHR37716:SF1">
    <property type="entry name" value="OS07G0568900 PROTEIN"/>
    <property type="match status" value="1"/>
</dbReference>
<feature type="compositionally biased region" description="Basic and acidic residues" evidence="1">
    <location>
        <begin position="54"/>
        <end position="70"/>
    </location>
</feature>
<feature type="region of interest" description="Disordered" evidence="1">
    <location>
        <begin position="201"/>
        <end position="274"/>
    </location>
</feature>
<protein>
    <submittedName>
        <fullName evidence="2">Uncharacterized protein</fullName>
    </submittedName>
</protein>
<dbReference type="EnsemblPlants" id="ORUFI07G19970.2">
    <property type="protein sequence ID" value="ORUFI07G19970.2"/>
    <property type="gene ID" value="ORUFI07G19970"/>
</dbReference>
<evidence type="ECO:0000256" key="1">
    <source>
        <dbReference type="SAM" id="MobiDB-lite"/>
    </source>
</evidence>
<dbReference type="PANTHER" id="PTHR37716">
    <property type="entry name" value="OS07G0568900 PROTEIN"/>
    <property type="match status" value="1"/>
</dbReference>
<dbReference type="eggNOG" id="ENOG502S7F8">
    <property type="taxonomic scope" value="Eukaryota"/>
</dbReference>
<feature type="region of interest" description="Disordered" evidence="1">
    <location>
        <begin position="39"/>
        <end position="99"/>
    </location>
</feature>
<dbReference type="AlphaFoldDB" id="A0A0E0QA27"/>
<reference evidence="3" key="1">
    <citation type="submission" date="2013-06" db="EMBL/GenBank/DDBJ databases">
        <authorList>
            <person name="Zhao Q."/>
        </authorList>
    </citation>
    <scope>NUCLEOTIDE SEQUENCE</scope>
    <source>
        <strain evidence="3">cv. W1943</strain>
    </source>
</reference>
<proteinExistence type="predicted"/>
<dbReference type="Proteomes" id="UP000008022">
    <property type="component" value="Unassembled WGS sequence"/>
</dbReference>
<feature type="compositionally biased region" description="Low complexity" evidence="1">
    <location>
        <begin position="236"/>
        <end position="252"/>
    </location>
</feature>
<dbReference type="GO" id="GO:0009535">
    <property type="term" value="C:chloroplast thylakoid membrane"/>
    <property type="evidence" value="ECO:0007669"/>
    <property type="project" value="TreeGrafter"/>
</dbReference>
<evidence type="ECO:0000313" key="2">
    <source>
        <dbReference type="EnsemblPlants" id="ORUFI07G19970.2"/>
    </source>
</evidence>
<keyword evidence="3" id="KW-1185">Reference proteome</keyword>
<reference evidence="2" key="2">
    <citation type="submission" date="2015-06" db="UniProtKB">
        <authorList>
            <consortium name="EnsemblPlants"/>
        </authorList>
    </citation>
    <scope>IDENTIFICATION</scope>
</reference>
<sequence length="395" mass="43372">MHLRFVPFPAIAVGGASLRFLADNTRAVGGSGRRRCSDVVAFSSSEKGPGPGSGEEREPRAEEALRRLAELDSQLEGLSEPRERPPAPPLPPDPYMDRDMITGRGSKDELPEFSPTYVTFSTLALVILTIFTNVVFNLYIKPSVDGFDQPVRIERVPMVNPADQQFNADAAMRRNERSFRVSPMGTALQACYADLGQRPRPPPIHFRPPRNPHRASRLSSPHRGMCVSPDPRMRIPSATSAHASAATPAHRAPPARDREGALVGSRQPAGARGLRAARQNRAWGICMGRGRLRCRRAVAVADAWCMQFFDRDTVGGWEQLGSGEVMIARGQLGKGRIALRGLAVIWLFWPGRAARDGRGQRATNARDGCATKCCSARPPASCWLSFCHLMNEQQY</sequence>
<name>A0A0E0QA27_ORYRU</name>
<organism evidence="2 3">
    <name type="scientific">Oryza rufipogon</name>
    <name type="common">Brownbeard rice</name>
    <name type="synonym">Asian wild rice</name>
    <dbReference type="NCBI Taxonomy" id="4529"/>
    <lineage>
        <taxon>Eukaryota</taxon>
        <taxon>Viridiplantae</taxon>
        <taxon>Streptophyta</taxon>
        <taxon>Embryophyta</taxon>
        <taxon>Tracheophyta</taxon>
        <taxon>Spermatophyta</taxon>
        <taxon>Magnoliopsida</taxon>
        <taxon>Liliopsida</taxon>
        <taxon>Poales</taxon>
        <taxon>Poaceae</taxon>
        <taxon>BOP clade</taxon>
        <taxon>Oryzoideae</taxon>
        <taxon>Oryzeae</taxon>
        <taxon>Oryzinae</taxon>
        <taxon>Oryza</taxon>
    </lineage>
</organism>
<dbReference type="Gramene" id="ORUFI07G19970.2">
    <property type="protein sequence ID" value="ORUFI07G19970.2"/>
    <property type="gene ID" value="ORUFI07G19970"/>
</dbReference>
<evidence type="ECO:0000313" key="3">
    <source>
        <dbReference type="Proteomes" id="UP000008022"/>
    </source>
</evidence>
<feature type="compositionally biased region" description="Basic residues" evidence="1">
    <location>
        <begin position="207"/>
        <end position="216"/>
    </location>
</feature>
<dbReference type="HOGENOM" id="CLU_807480_0_0_1"/>
<accession>A0A0E0QA27</accession>